<dbReference type="InterPro" id="IPR044068">
    <property type="entry name" value="CB"/>
</dbReference>
<evidence type="ECO:0000259" key="7">
    <source>
        <dbReference type="PROSITE" id="PS51898"/>
    </source>
</evidence>
<dbReference type="InterPro" id="IPR010998">
    <property type="entry name" value="Integrase_recombinase_N"/>
</dbReference>
<dbReference type="PANTHER" id="PTHR30349:SF81">
    <property type="entry name" value="TYROSINE RECOMBINASE XERC"/>
    <property type="match status" value="1"/>
</dbReference>
<evidence type="ECO:0000313" key="9">
    <source>
        <dbReference type="EMBL" id="QSQ10496.1"/>
    </source>
</evidence>
<dbReference type="Proteomes" id="UP000662904">
    <property type="component" value="Chromosome"/>
</dbReference>
<dbReference type="Gene3D" id="1.10.150.130">
    <property type="match status" value="1"/>
</dbReference>
<dbReference type="SUPFAM" id="SSF56349">
    <property type="entry name" value="DNA breaking-rejoining enzymes"/>
    <property type="match status" value="1"/>
</dbReference>
<keyword evidence="4 6" id="KW-0238">DNA-binding</keyword>
<comment type="similarity">
    <text evidence="2">Belongs to the 'phage' integrase family.</text>
</comment>
<dbReference type="Pfam" id="PF02899">
    <property type="entry name" value="Phage_int_SAM_1"/>
    <property type="match status" value="1"/>
</dbReference>
<keyword evidence="3" id="KW-0229">DNA integration</keyword>
<comment type="function">
    <text evidence="1">Site-specific tyrosine recombinase, which acts by catalyzing the cutting and rejoining of the recombining DNA molecules.</text>
</comment>
<evidence type="ECO:0000256" key="6">
    <source>
        <dbReference type="PROSITE-ProRule" id="PRU01248"/>
    </source>
</evidence>
<evidence type="ECO:0000256" key="1">
    <source>
        <dbReference type="ARBA" id="ARBA00003283"/>
    </source>
</evidence>
<dbReference type="Gene3D" id="1.10.443.10">
    <property type="entry name" value="Intergrase catalytic core"/>
    <property type="match status" value="1"/>
</dbReference>
<feature type="domain" description="Tyr recombinase" evidence="7">
    <location>
        <begin position="115"/>
        <end position="292"/>
    </location>
</feature>
<evidence type="ECO:0000256" key="5">
    <source>
        <dbReference type="ARBA" id="ARBA00023172"/>
    </source>
</evidence>
<gene>
    <name evidence="9" type="primary">xerD_6</name>
    <name evidence="9" type="ORF">H0A61_02904</name>
</gene>
<feature type="domain" description="Core-binding (CB)" evidence="8">
    <location>
        <begin position="7"/>
        <end position="94"/>
    </location>
</feature>
<evidence type="ECO:0000256" key="2">
    <source>
        <dbReference type="ARBA" id="ARBA00008857"/>
    </source>
</evidence>
<dbReference type="KEGG" id="kme:H0A61_02904"/>
<keyword evidence="5" id="KW-0233">DNA recombination</keyword>
<reference evidence="9" key="1">
    <citation type="submission" date="2020-07" db="EMBL/GenBank/DDBJ databases">
        <title>Koleobacter methoxysyntrophicus gen. nov., sp. nov., a novel anaerobic bacterium isolated from deep subsurface oil field and proposal of Koleobacterales ord. nov. in the phylum Firmicutes.</title>
        <authorList>
            <person name="Sakamoto S."/>
            <person name="Tamaki H."/>
        </authorList>
    </citation>
    <scope>NUCLEOTIDE SEQUENCE</scope>
    <source>
        <strain evidence="9">NRmbB1</strain>
    </source>
</reference>
<dbReference type="InterPro" id="IPR004107">
    <property type="entry name" value="Integrase_SAM-like_N"/>
</dbReference>
<evidence type="ECO:0000259" key="8">
    <source>
        <dbReference type="PROSITE" id="PS51900"/>
    </source>
</evidence>
<dbReference type="GO" id="GO:0003677">
    <property type="term" value="F:DNA binding"/>
    <property type="evidence" value="ECO:0007669"/>
    <property type="project" value="UniProtKB-UniRule"/>
</dbReference>
<protein>
    <submittedName>
        <fullName evidence="9">Tyrosine recombinase XerD</fullName>
    </submittedName>
</protein>
<dbReference type="EMBL" id="CP059066">
    <property type="protein sequence ID" value="QSQ10496.1"/>
    <property type="molecule type" value="Genomic_DNA"/>
</dbReference>
<dbReference type="PROSITE" id="PS51900">
    <property type="entry name" value="CB"/>
    <property type="match status" value="1"/>
</dbReference>
<evidence type="ECO:0000256" key="4">
    <source>
        <dbReference type="ARBA" id="ARBA00023125"/>
    </source>
</evidence>
<accession>A0A8A0RTN1</accession>
<dbReference type="InterPro" id="IPR050090">
    <property type="entry name" value="Tyrosine_recombinase_XerCD"/>
</dbReference>
<dbReference type="InterPro" id="IPR002104">
    <property type="entry name" value="Integrase_catalytic"/>
</dbReference>
<dbReference type="AlphaFoldDB" id="A0A8A0RTN1"/>
<dbReference type="InterPro" id="IPR013762">
    <property type="entry name" value="Integrase-like_cat_sf"/>
</dbReference>
<organism evidence="9 10">
    <name type="scientific">Koleobacter methoxysyntrophicus</name>
    <dbReference type="NCBI Taxonomy" id="2751313"/>
    <lineage>
        <taxon>Bacteria</taxon>
        <taxon>Bacillati</taxon>
        <taxon>Bacillota</taxon>
        <taxon>Clostridia</taxon>
        <taxon>Koleobacterales</taxon>
        <taxon>Koleobacteraceae</taxon>
        <taxon>Koleobacter</taxon>
    </lineage>
</organism>
<sequence>MKGVKLQTVYSIIPEFEQYLKEKDSRPKTIEAYLADLKKFIKWYQETAGELPEAASVGPLDIAEFKRHLQNKGYKPATVNRILQSLKIFFSWAEEVGVAKDNPAGSIKMIPVVKSAPRSLESKERQALIRAVYRAGKERDIAIVTLLMHTGLRVSELCALTLDDIKLRERSGYLTVRSGKGNKYREVPLNLTARKALKNWLAVRGDDPGPLFPGKTGRAMSIRNIEYMIEKYAYNARLEDITPHVLRHTFCKALVDAGESLDRVAELAGHSDLNVTARYTRPTRRDLQKSVDKLAWE</sequence>
<proteinExistence type="inferred from homology"/>
<dbReference type="InterPro" id="IPR011010">
    <property type="entry name" value="DNA_brk_join_enz"/>
</dbReference>
<evidence type="ECO:0000313" key="10">
    <source>
        <dbReference type="Proteomes" id="UP000662904"/>
    </source>
</evidence>
<name>A0A8A0RTN1_9FIRM</name>
<dbReference type="GO" id="GO:0015074">
    <property type="term" value="P:DNA integration"/>
    <property type="evidence" value="ECO:0007669"/>
    <property type="project" value="UniProtKB-KW"/>
</dbReference>
<keyword evidence="10" id="KW-1185">Reference proteome</keyword>
<dbReference type="Pfam" id="PF00589">
    <property type="entry name" value="Phage_integrase"/>
    <property type="match status" value="1"/>
</dbReference>
<dbReference type="PROSITE" id="PS51898">
    <property type="entry name" value="TYR_RECOMBINASE"/>
    <property type="match status" value="1"/>
</dbReference>
<evidence type="ECO:0000256" key="3">
    <source>
        <dbReference type="ARBA" id="ARBA00022908"/>
    </source>
</evidence>
<dbReference type="GO" id="GO:0006310">
    <property type="term" value="P:DNA recombination"/>
    <property type="evidence" value="ECO:0007669"/>
    <property type="project" value="UniProtKB-KW"/>
</dbReference>
<dbReference type="PANTHER" id="PTHR30349">
    <property type="entry name" value="PHAGE INTEGRASE-RELATED"/>
    <property type="match status" value="1"/>
</dbReference>